<feature type="transmembrane region" description="Helical" evidence="1">
    <location>
        <begin position="43"/>
        <end position="61"/>
    </location>
</feature>
<evidence type="ECO:0000313" key="3">
    <source>
        <dbReference type="Proteomes" id="UP000578449"/>
    </source>
</evidence>
<keyword evidence="1" id="KW-1133">Transmembrane helix</keyword>
<keyword evidence="1" id="KW-0472">Membrane</keyword>
<dbReference type="AlphaFoldDB" id="A0A840PPN0"/>
<evidence type="ECO:0000256" key="1">
    <source>
        <dbReference type="SAM" id="Phobius"/>
    </source>
</evidence>
<dbReference type="Proteomes" id="UP000578449">
    <property type="component" value="Unassembled WGS sequence"/>
</dbReference>
<dbReference type="RefSeq" id="WP_185056513.1">
    <property type="nucleotide sequence ID" value="NZ_BAABIX010000034.1"/>
</dbReference>
<protein>
    <submittedName>
        <fullName evidence="2">Uncharacterized protein</fullName>
    </submittedName>
</protein>
<proteinExistence type="predicted"/>
<keyword evidence="3" id="KW-1185">Reference proteome</keyword>
<reference evidence="2 3" key="1">
    <citation type="submission" date="2020-08" db="EMBL/GenBank/DDBJ databases">
        <title>Genomic Encyclopedia of Type Strains, Phase IV (KMG-IV): sequencing the most valuable type-strain genomes for metagenomic binning, comparative biology and taxonomic classification.</title>
        <authorList>
            <person name="Goeker M."/>
        </authorList>
    </citation>
    <scope>NUCLEOTIDE SEQUENCE [LARGE SCALE GENOMIC DNA]</scope>
    <source>
        <strain evidence="2 3">DSM 45615</strain>
    </source>
</reference>
<accession>A0A840PPN0</accession>
<comment type="caution">
    <text evidence="2">The sequence shown here is derived from an EMBL/GenBank/DDBJ whole genome shotgun (WGS) entry which is preliminary data.</text>
</comment>
<dbReference type="EMBL" id="JACHGN010000032">
    <property type="protein sequence ID" value="MBB5139690.1"/>
    <property type="molecule type" value="Genomic_DNA"/>
</dbReference>
<organism evidence="2 3">
    <name type="scientific">Thermocatellispora tengchongensis</name>
    <dbReference type="NCBI Taxonomy" id="1073253"/>
    <lineage>
        <taxon>Bacteria</taxon>
        <taxon>Bacillati</taxon>
        <taxon>Actinomycetota</taxon>
        <taxon>Actinomycetes</taxon>
        <taxon>Streptosporangiales</taxon>
        <taxon>Streptosporangiaceae</taxon>
        <taxon>Thermocatellispora</taxon>
    </lineage>
</organism>
<sequence length="69" mass="7206">MRGLAEVLGVLLIVQGAGGVLNNLFGDSPSWFAVNHIGFLDGWEIPASVAVLLAGFVLTGLGRTREKKG</sequence>
<gene>
    <name evidence="2" type="ORF">HNP84_009454</name>
</gene>
<keyword evidence="1" id="KW-0812">Transmembrane</keyword>
<evidence type="ECO:0000313" key="2">
    <source>
        <dbReference type="EMBL" id="MBB5139690.1"/>
    </source>
</evidence>
<name>A0A840PPN0_9ACTN</name>